<organism evidence="1 2">
    <name type="scientific">Tenacibaculum gallaicum</name>
    <dbReference type="NCBI Taxonomy" id="561505"/>
    <lineage>
        <taxon>Bacteria</taxon>
        <taxon>Pseudomonadati</taxon>
        <taxon>Bacteroidota</taxon>
        <taxon>Flavobacteriia</taxon>
        <taxon>Flavobacteriales</taxon>
        <taxon>Flavobacteriaceae</taxon>
        <taxon>Tenacibaculum</taxon>
    </lineage>
</organism>
<evidence type="ECO:0000313" key="2">
    <source>
        <dbReference type="Proteomes" id="UP000256884"/>
    </source>
</evidence>
<gene>
    <name evidence="1" type="ORF">C7448_102247</name>
</gene>
<dbReference type="Proteomes" id="UP000256884">
    <property type="component" value="Unassembled WGS sequence"/>
</dbReference>
<accession>A0A3E0I7K3</accession>
<proteinExistence type="predicted"/>
<name>A0A3E0I7K3_9FLAO</name>
<comment type="caution">
    <text evidence="1">The sequence shown here is derived from an EMBL/GenBank/DDBJ whole genome shotgun (WGS) entry which is preliminary data.</text>
</comment>
<dbReference type="OrthoDB" id="1452657at2"/>
<dbReference type="AlphaFoldDB" id="A0A3E0I7K3"/>
<evidence type="ECO:0000313" key="1">
    <source>
        <dbReference type="EMBL" id="REH54723.1"/>
    </source>
</evidence>
<sequence length="106" mass="12620">MEDFNMQSEFFNTNLILIADNLQSEMYKLKVNRVSDFLLSKHLEFYTNEIDKIKGLIGNNPRFKWQLLEQEIDSNFKKDKSLTGANIFFDWKHDVSPNRVVLNFKL</sequence>
<reference evidence="1 2" key="1">
    <citation type="submission" date="2018-08" db="EMBL/GenBank/DDBJ databases">
        <title>Genomic Encyclopedia of Type Strains, Phase IV (KMG-IV): sequencing the most valuable type-strain genomes for metagenomic binning, comparative biology and taxonomic classification.</title>
        <authorList>
            <person name="Goeker M."/>
        </authorList>
    </citation>
    <scope>NUCLEOTIDE SEQUENCE [LARGE SCALE GENOMIC DNA]</scope>
    <source>
        <strain evidence="1 2">DSM 18841</strain>
    </source>
</reference>
<dbReference type="RefSeq" id="WP_115900375.1">
    <property type="nucleotide sequence ID" value="NZ_QUNS01000002.1"/>
</dbReference>
<keyword evidence="2" id="KW-1185">Reference proteome</keyword>
<dbReference type="EMBL" id="QUNS01000002">
    <property type="protein sequence ID" value="REH54723.1"/>
    <property type="molecule type" value="Genomic_DNA"/>
</dbReference>
<protein>
    <submittedName>
        <fullName evidence="1">Uncharacterized protein</fullName>
    </submittedName>
</protein>